<feature type="non-terminal residue" evidence="1">
    <location>
        <position position="105"/>
    </location>
</feature>
<accession>A0ABN9DEJ4</accession>
<reference evidence="1" key="1">
    <citation type="submission" date="2023-05" db="EMBL/GenBank/DDBJ databases">
        <authorList>
            <person name="Stuckert A."/>
        </authorList>
    </citation>
    <scope>NUCLEOTIDE SEQUENCE</scope>
</reference>
<gene>
    <name evidence="1" type="ORF">SPARVUS_LOCUS7179848</name>
</gene>
<dbReference type="Proteomes" id="UP001162483">
    <property type="component" value="Unassembled WGS sequence"/>
</dbReference>
<proteinExistence type="predicted"/>
<evidence type="ECO:0000313" key="2">
    <source>
        <dbReference type="Proteomes" id="UP001162483"/>
    </source>
</evidence>
<dbReference type="EMBL" id="CATNWA010014370">
    <property type="protein sequence ID" value="CAI9571030.1"/>
    <property type="molecule type" value="Genomic_DNA"/>
</dbReference>
<name>A0ABN9DEJ4_9NEOB</name>
<protein>
    <submittedName>
        <fullName evidence="1">Uncharacterized protein</fullName>
    </submittedName>
</protein>
<evidence type="ECO:0000313" key="1">
    <source>
        <dbReference type="EMBL" id="CAI9571030.1"/>
    </source>
</evidence>
<comment type="caution">
    <text evidence="1">The sequence shown here is derived from an EMBL/GenBank/DDBJ whole genome shotgun (WGS) entry which is preliminary data.</text>
</comment>
<keyword evidence="2" id="KW-1185">Reference proteome</keyword>
<sequence length="105" mass="12322">MELKWGGKMSGGLSWKLNETLLTDPDTDRKIREEIERFFEENETEDVSLATVWEAHKAYVRGILIAIGAKKKRERREKISGLLKEIAEMELLHKNNIRKEIEQRV</sequence>
<organism evidence="1 2">
    <name type="scientific">Staurois parvus</name>
    <dbReference type="NCBI Taxonomy" id="386267"/>
    <lineage>
        <taxon>Eukaryota</taxon>
        <taxon>Metazoa</taxon>
        <taxon>Chordata</taxon>
        <taxon>Craniata</taxon>
        <taxon>Vertebrata</taxon>
        <taxon>Euteleostomi</taxon>
        <taxon>Amphibia</taxon>
        <taxon>Batrachia</taxon>
        <taxon>Anura</taxon>
        <taxon>Neobatrachia</taxon>
        <taxon>Ranoidea</taxon>
        <taxon>Ranidae</taxon>
        <taxon>Staurois</taxon>
    </lineage>
</organism>